<evidence type="ECO:0000256" key="6">
    <source>
        <dbReference type="ARBA" id="ARBA00012839"/>
    </source>
</evidence>
<keyword evidence="18" id="KW-0732">Signal</keyword>
<comment type="similarity">
    <text evidence="5">Belongs to the TMTC family.</text>
</comment>
<keyword evidence="8 17" id="KW-0812">Transmembrane</keyword>
<dbReference type="KEGG" id="gmw:113523006"/>
<reference evidence="21" key="1">
    <citation type="submission" date="2025-08" db="UniProtKB">
        <authorList>
            <consortium name="RefSeq"/>
        </authorList>
    </citation>
    <scope>IDENTIFICATION</scope>
    <source>
        <tissue evidence="21">Whole larvae</tissue>
    </source>
</reference>
<evidence type="ECO:0000256" key="9">
    <source>
        <dbReference type="ARBA" id="ARBA00022737"/>
    </source>
</evidence>
<dbReference type="Pfam" id="PF13424">
    <property type="entry name" value="TPR_12"/>
    <property type="match status" value="1"/>
</dbReference>
<keyword evidence="11" id="KW-0256">Endoplasmic reticulum</keyword>
<feature type="domain" description="DUF1736" evidence="19">
    <location>
        <begin position="258"/>
        <end position="330"/>
    </location>
</feature>
<dbReference type="Pfam" id="PF08409">
    <property type="entry name" value="TMTC_DUF1736"/>
    <property type="match status" value="1"/>
</dbReference>
<evidence type="ECO:0000256" key="17">
    <source>
        <dbReference type="SAM" id="Phobius"/>
    </source>
</evidence>
<dbReference type="SMART" id="SM00028">
    <property type="entry name" value="TPR"/>
    <property type="match status" value="7"/>
</dbReference>
<evidence type="ECO:0000256" key="11">
    <source>
        <dbReference type="ARBA" id="ARBA00022824"/>
    </source>
</evidence>
<evidence type="ECO:0000256" key="8">
    <source>
        <dbReference type="ARBA" id="ARBA00022692"/>
    </source>
</evidence>
<feature type="repeat" description="TPR" evidence="16">
    <location>
        <begin position="619"/>
        <end position="652"/>
    </location>
</feature>
<dbReference type="GeneID" id="113523006"/>
<feature type="transmembrane region" description="Helical" evidence="17">
    <location>
        <begin position="127"/>
        <end position="145"/>
    </location>
</feature>
<dbReference type="InterPro" id="IPR052346">
    <property type="entry name" value="O-mannosyl-transferase_TMTC"/>
</dbReference>
<keyword evidence="7" id="KW-0808">Transferase</keyword>
<dbReference type="Gene3D" id="1.25.40.10">
    <property type="entry name" value="Tetratricopeptide repeat domain"/>
    <property type="match status" value="1"/>
</dbReference>
<feature type="repeat" description="TPR" evidence="16">
    <location>
        <begin position="517"/>
        <end position="550"/>
    </location>
</feature>
<feature type="transmembrane region" description="Helical" evidence="17">
    <location>
        <begin position="95"/>
        <end position="115"/>
    </location>
</feature>
<feature type="repeat" description="TPR" evidence="16">
    <location>
        <begin position="551"/>
        <end position="584"/>
    </location>
</feature>
<dbReference type="GO" id="GO:0030968">
    <property type="term" value="P:endoplasmic reticulum unfolded protein response"/>
    <property type="evidence" value="ECO:0007669"/>
    <property type="project" value="TreeGrafter"/>
</dbReference>
<evidence type="ECO:0000256" key="18">
    <source>
        <dbReference type="SAM" id="SignalP"/>
    </source>
</evidence>
<name>A0A6J1X4H6_GALME</name>
<dbReference type="InterPro" id="IPR011990">
    <property type="entry name" value="TPR-like_helical_dom_sf"/>
</dbReference>
<keyword evidence="12 17" id="KW-1133">Transmembrane helix</keyword>
<evidence type="ECO:0000256" key="4">
    <source>
        <dbReference type="ARBA" id="ARBA00004922"/>
    </source>
</evidence>
<evidence type="ECO:0000313" key="21">
    <source>
        <dbReference type="RefSeq" id="XP_026764670.2"/>
    </source>
</evidence>
<evidence type="ECO:0000256" key="1">
    <source>
        <dbReference type="ARBA" id="ARBA00003582"/>
    </source>
</evidence>
<evidence type="ECO:0000256" key="5">
    <source>
        <dbReference type="ARBA" id="ARBA00007882"/>
    </source>
</evidence>
<comment type="catalytic activity">
    <reaction evidence="14">
        <text>a di-trans,poly-cis-dolichyl beta-D-mannosyl phosphate + L-threonyl-[protein] = 3-O-(alpha-D-mannosyl)-L-threonyl-[protein] + a di-trans,poly-cis-dolichyl phosphate + H(+)</text>
        <dbReference type="Rhea" id="RHEA:53396"/>
        <dbReference type="Rhea" id="RHEA-COMP:11060"/>
        <dbReference type="Rhea" id="RHEA-COMP:13547"/>
        <dbReference type="Rhea" id="RHEA-COMP:19498"/>
        <dbReference type="Rhea" id="RHEA-COMP:19501"/>
        <dbReference type="ChEBI" id="CHEBI:15378"/>
        <dbReference type="ChEBI" id="CHEBI:30013"/>
        <dbReference type="ChEBI" id="CHEBI:57683"/>
        <dbReference type="ChEBI" id="CHEBI:58211"/>
        <dbReference type="ChEBI" id="CHEBI:137323"/>
        <dbReference type="EC" id="2.4.1.109"/>
    </reaction>
</comment>
<dbReference type="RefSeq" id="XP_026764670.2">
    <property type="nucleotide sequence ID" value="XM_026908869.3"/>
</dbReference>
<evidence type="ECO:0000256" key="7">
    <source>
        <dbReference type="ARBA" id="ARBA00022679"/>
    </source>
</evidence>
<evidence type="ECO:0000256" key="3">
    <source>
        <dbReference type="ARBA" id="ARBA00004240"/>
    </source>
</evidence>
<evidence type="ECO:0000256" key="15">
    <source>
        <dbReference type="ARBA" id="ARBA00045102"/>
    </source>
</evidence>
<dbReference type="InParanoid" id="A0A6J1X4H6"/>
<feature type="transmembrane region" description="Helical" evidence="17">
    <location>
        <begin position="179"/>
        <end position="195"/>
    </location>
</feature>
<sequence length="706" mass="81520">MTQKLTLKLLGIVFLSSLPFLFSLHGDFVFDDSEAIIKNKDILSESWFDCFYNDFWGTNIKSNLSHKSYRPLTVLSFRLQYFLNGRSLSPFQFKVANLVCHIICCILVWQAFESMTKTLCIPEKNKYINTAYLASVVFAVHPVHVEAICGIVGRADILAAITFFLSFIAYNKAITTQRVIYLSAAILLAAVSMLFKENGVTVLGFCLCYEIVAKLQMKNITKQKNNYKYKYLHSMLRIVVTIVSIILLLYGRWILMGSAKPDFKPTDNPTAFSENIYTKAGTYNYIYFLNSLLFIWPQWLCYDWSMGCIPIIRSTLDYRITLIILMFTYVVLILIAILNKQNKESFKSFLILAIVLIVVPFLPAANILYPVGFVIAERILYIPSAGYCLLLTLGVNKIIARGETIKKMVFIFFLLLIFIYLLRCWQRSFDWQNEYQLFISGLSVCPLNAKVHYNVAKVADAANQTEWAIAEYKESIRLYPEYYQALNNLANLFKNQKQFPEAESYLRTALKYKQDFSAAWMNLGIVLASTNRFTESENAYKNALKYRKNYPDCYYNLGNLYLSMNKTQNAIENWTQAIHLNSKHVLAWINLLALLDNTENIETAKEFIPRAIAELPDSPSVLFAIANIYGKMERYTEAEEHFLKSIKLFGDRVQAIHYSNLGVLYHRWRKYNLAEQMYKKALTLNPVFASAHKNIKSLQKLKNKLY</sequence>
<protein>
    <recommendedName>
        <fullName evidence="6">dolichyl-phosphate-mannose--protein mannosyltransferase</fullName>
        <ecNumber evidence="6">2.4.1.109</ecNumber>
    </recommendedName>
</protein>
<dbReference type="PROSITE" id="PS50005">
    <property type="entry name" value="TPR"/>
    <property type="match status" value="4"/>
</dbReference>
<dbReference type="UniPathway" id="UPA00378"/>
<dbReference type="GO" id="GO:0016020">
    <property type="term" value="C:membrane"/>
    <property type="evidence" value="ECO:0007669"/>
    <property type="project" value="UniProtKB-SubCell"/>
</dbReference>
<feature type="transmembrane region" description="Helical" evidence="17">
    <location>
        <begin position="405"/>
        <end position="422"/>
    </location>
</feature>
<organism evidence="20 21">
    <name type="scientific">Galleria mellonella</name>
    <name type="common">Greater wax moth</name>
    <dbReference type="NCBI Taxonomy" id="7137"/>
    <lineage>
        <taxon>Eukaryota</taxon>
        <taxon>Metazoa</taxon>
        <taxon>Ecdysozoa</taxon>
        <taxon>Arthropoda</taxon>
        <taxon>Hexapoda</taxon>
        <taxon>Insecta</taxon>
        <taxon>Pterygota</taxon>
        <taxon>Neoptera</taxon>
        <taxon>Endopterygota</taxon>
        <taxon>Lepidoptera</taxon>
        <taxon>Glossata</taxon>
        <taxon>Ditrysia</taxon>
        <taxon>Pyraloidea</taxon>
        <taxon>Pyralidae</taxon>
        <taxon>Galleriinae</taxon>
        <taxon>Galleria</taxon>
    </lineage>
</organism>
<dbReference type="PANTHER" id="PTHR44227">
    <property type="match status" value="1"/>
</dbReference>
<dbReference type="GO" id="GO:0005783">
    <property type="term" value="C:endoplasmic reticulum"/>
    <property type="evidence" value="ECO:0007669"/>
    <property type="project" value="UniProtKB-SubCell"/>
</dbReference>
<dbReference type="SUPFAM" id="SSF48452">
    <property type="entry name" value="TPR-like"/>
    <property type="match status" value="1"/>
</dbReference>
<accession>A0A6J1X4H6</accession>
<comment type="subcellular location">
    <subcellularLocation>
        <location evidence="3">Endoplasmic reticulum</location>
    </subcellularLocation>
    <subcellularLocation>
        <location evidence="2">Membrane</location>
        <topology evidence="2">Multi-pass membrane protein</topology>
    </subcellularLocation>
</comment>
<dbReference type="EC" id="2.4.1.109" evidence="6"/>
<dbReference type="AlphaFoldDB" id="A0A6J1X4H6"/>
<keyword evidence="10 16" id="KW-0802">TPR repeat</keyword>
<evidence type="ECO:0000256" key="13">
    <source>
        <dbReference type="ARBA" id="ARBA00023136"/>
    </source>
</evidence>
<dbReference type="InterPro" id="IPR013618">
    <property type="entry name" value="TMTC_DUF1736"/>
</dbReference>
<proteinExistence type="inferred from homology"/>
<dbReference type="Proteomes" id="UP001652740">
    <property type="component" value="Unplaced"/>
</dbReference>
<dbReference type="InterPro" id="IPR019734">
    <property type="entry name" value="TPR_rpt"/>
</dbReference>
<keyword evidence="9" id="KW-0677">Repeat</keyword>
<evidence type="ECO:0000313" key="20">
    <source>
        <dbReference type="Proteomes" id="UP001652740"/>
    </source>
</evidence>
<feature type="transmembrane region" description="Helical" evidence="17">
    <location>
        <begin position="151"/>
        <end position="170"/>
    </location>
</feature>
<feature type="chain" id="PRO_5047393276" description="dolichyl-phosphate-mannose--protein mannosyltransferase" evidence="18">
    <location>
        <begin position="24"/>
        <end position="706"/>
    </location>
</feature>
<dbReference type="Pfam" id="PF13432">
    <property type="entry name" value="TPR_16"/>
    <property type="match status" value="1"/>
</dbReference>
<evidence type="ECO:0000256" key="12">
    <source>
        <dbReference type="ARBA" id="ARBA00022989"/>
    </source>
</evidence>
<evidence type="ECO:0000256" key="2">
    <source>
        <dbReference type="ARBA" id="ARBA00004141"/>
    </source>
</evidence>
<keyword evidence="13 17" id="KW-0472">Membrane</keyword>
<feature type="transmembrane region" description="Helical" evidence="17">
    <location>
        <begin position="238"/>
        <end position="255"/>
    </location>
</feature>
<evidence type="ECO:0000259" key="19">
    <source>
        <dbReference type="Pfam" id="PF08409"/>
    </source>
</evidence>
<dbReference type="GO" id="GO:0004169">
    <property type="term" value="F:dolichyl-phosphate-mannose-protein mannosyltransferase activity"/>
    <property type="evidence" value="ECO:0007669"/>
    <property type="project" value="UniProtKB-EC"/>
</dbReference>
<evidence type="ECO:0000256" key="10">
    <source>
        <dbReference type="ARBA" id="ARBA00022803"/>
    </source>
</evidence>
<feature type="transmembrane region" description="Helical" evidence="17">
    <location>
        <begin position="316"/>
        <end position="337"/>
    </location>
</feature>
<comment type="pathway">
    <text evidence="4">Protein modification; protein glycosylation.</text>
</comment>
<comment type="catalytic activity">
    <reaction evidence="15">
        <text>a di-trans,poly-cis-dolichyl beta-D-mannosyl phosphate + L-seryl-[protein] = 3-O-(alpha-D-mannosyl)-L-seryl-[protein] + a di-trans,poly-cis-dolichyl phosphate + H(+)</text>
        <dbReference type="Rhea" id="RHEA:17377"/>
        <dbReference type="Rhea" id="RHEA-COMP:9863"/>
        <dbReference type="Rhea" id="RHEA-COMP:13546"/>
        <dbReference type="Rhea" id="RHEA-COMP:19498"/>
        <dbReference type="Rhea" id="RHEA-COMP:19501"/>
        <dbReference type="ChEBI" id="CHEBI:15378"/>
        <dbReference type="ChEBI" id="CHEBI:29999"/>
        <dbReference type="ChEBI" id="CHEBI:57683"/>
        <dbReference type="ChEBI" id="CHEBI:58211"/>
        <dbReference type="ChEBI" id="CHEBI:137321"/>
        <dbReference type="EC" id="2.4.1.109"/>
    </reaction>
</comment>
<evidence type="ECO:0000256" key="16">
    <source>
        <dbReference type="PROSITE-ProRule" id="PRU00339"/>
    </source>
</evidence>
<feature type="repeat" description="TPR" evidence="16">
    <location>
        <begin position="655"/>
        <end position="688"/>
    </location>
</feature>
<keyword evidence="20" id="KW-1185">Reference proteome</keyword>
<feature type="transmembrane region" description="Helical" evidence="17">
    <location>
        <begin position="285"/>
        <end position="304"/>
    </location>
</feature>
<comment type="function">
    <text evidence="1">Transfers mannosyl residues to the hydroxyl group of serine or threonine residues.</text>
</comment>
<dbReference type="Pfam" id="PF00515">
    <property type="entry name" value="TPR_1"/>
    <property type="match status" value="1"/>
</dbReference>
<feature type="signal peptide" evidence="18">
    <location>
        <begin position="1"/>
        <end position="23"/>
    </location>
</feature>
<dbReference type="PANTHER" id="PTHR44227:SF3">
    <property type="entry name" value="PROTEIN O-MANNOSYL-TRANSFERASE TMTC4"/>
    <property type="match status" value="1"/>
</dbReference>
<gene>
    <name evidence="21" type="primary">LOC113523006</name>
</gene>
<feature type="transmembrane region" description="Helical" evidence="17">
    <location>
        <begin position="349"/>
        <end position="368"/>
    </location>
</feature>
<feature type="transmembrane region" description="Helical" evidence="17">
    <location>
        <begin position="380"/>
        <end position="399"/>
    </location>
</feature>
<evidence type="ECO:0000256" key="14">
    <source>
        <dbReference type="ARBA" id="ARBA00045085"/>
    </source>
</evidence>